<evidence type="ECO:0000256" key="10">
    <source>
        <dbReference type="SAM" id="MobiDB-lite"/>
    </source>
</evidence>
<evidence type="ECO:0000256" key="2">
    <source>
        <dbReference type="ARBA" id="ARBA00004123"/>
    </source>
</evidence>
<dbReference type="GO" id="GO:0051539">
    <property type="term" value="F:4 iron, 4 sulfur cluster binding"/>
    <property type="evidence" value="ECO:0007669"/>
    <property type="project" value="UniProtKB-KW"/>
</dbReference>
<dbReference type="EMBL" id="JAGGNH010000005">
    <property type="protein sequence ID" value="KAJ0972697.1"/>
    <property type="molecule type" value="Genomic_DNA"/>
</dbReference>
<dbReference type="FunFam" id="1.10.1670.10:FF:000004">
    <property type="entry name" value="DNA glycosylase/AP lyase ROS1"/>
    <property type="match status" value="1"/>
</dbReference>
<dbReference type="GO" id="GO:0006284">
    <property type="term" value="P:base-excision repair"/>
    <property type="evidence" value="ECO:0007669"/>
    <property type="project" value="InterPro"/>
</dbReference>
<keyword evidence="8" id="KW-0238">DNA-binding</keyword>
<protein>
    <recommendedName>
        <fullName evidence="11">HhH-GPD domain-containing protein</fullName>
    </recommendedName>
</protein>
<name>A0A9D5CG76_9LILI</name>
<dbReference type="GO" id="GO:0141166">
    <property type="term" value="P:chromosomal 5-methylcytosine DNA demethylation pathway"/>
    <property type="evidence" value="ECO:0007669"/>
    <property type="project" value="InterPro"/>
</dbReference>
<keyword evidence="6" id="KW-0408">Iron</keyword>
<proteinExistence type="inferred from homology"/>
<accession>A0A9D5CG76</accession>
<evidence type="ECO:0000256" key="9">
    <source>
        <dbReference type="ARBA" id="ARBA00023242"/>
    </source>
</evidence>
<evidence type="ECO:0000313" key="12">
    <source>
        <dbReference type="EMBL" id="KAJ0972697.1"/>
    </source>
</evidence>
<feature type="compositionally biased region" description="Basic residues" evidence="10">
    <location>
        <begin position="78"/>
        <end position="90"/>
    </location>
</feature>
<evidence type="ECO:0000256" key="7">
    <source>
        <dbReference type="ARBA" id="ARBA00023014"/>
    </source>
</evidence>
<dbReference type="Pfam" id="PF15629">
    <property type="entry name" value="Perm-CXXC"/>
    <property type="match status" value="1"/>
</dbReference>
<evidence type="ECO:0000256" key="1">
    <source>
        <dbReference type="ARBA" id="ARBA00001966"/>
    </source>
</evidence>
<dbReference type="Pfam" id="PF15628">
    <property type="entry name" value="RRM_DME"/>
    <property type="match status" value="1"/>
</dbReference>
<evidence type="ECO:0000256" key="3">
    <source>
        <dbReference type="ARBA" id="ARBA00005646"/>
    </source>
</evidence>
<comment type="similarity">
    <text evidence="3">Belongs to the DNA glycosylase family. DEMETER subfamily.</text>
</comment>
<dbReference type="GO" id="GO:0051747">
    <property type="term" value="F:cytosine C-5 DNA demethylase activity"/>
    <property type="evidence" value="ECO:0007669"/>
    <property type="project" value="UniProtKB-ARBA"/>
</dbReference>
<dbReference type="GO" id="GO:0019104">
    <property type="term" value="F:DNA N-glycosylase activity"/>
    <property type="evidence" value="ECO:0007669"/>
    <property type="project" value="InterPro"/>
</dbReference>
<evidence type="ECO:0000256" key="5">
    <source>
        <dbReference type="ARBA" id="ARBA00022723"/>
    </source>
</evidence>
<dbReference type="SUPFAM" id="SSF48150">
    <property type="entry name" value="DNA-glycosylase"/>
    <property type="match status" value="1"/>
</dbReference>
<evidence type="ECO:0000256" key="4">
    <source>
        <dbReference type="ARBA" id="ARBA00022485"/>
    </source>
</evidence>
<organism evidence="12 13">
    <name type="scientific">Dioscorea zingiberensis</name>
    <dbReference type="NCBI Taxonomy" id="325984"/>
    <lineage>
        <taxon>Eukaryota</taxon>
        <taxon>Viridiplantae</taxon>
        <taxon>Streptophyta</taxon>
        <taxon>Embryophyta</taxon>
        <taxon>Tracheophyta</taxon>
        <taxon>Spermatophyta</taxon>
        <taxon>Magnoliopsida</taxon>
        <taxon>Liliopsida</taxon>
        <taxon>Dioscoreales</taxon>
        <taxon>Dioscoreaceae</taxon>
        <taxon>Dioscorea</taxon>
    </lineage>
</organism>
<dbReference type="GO" id="GO:0005634">
    <property type="term" value="C:nucleus"/>
    <property type="evidence" value="ECO:0007669"/>
    <property type="project" value="UniProtKB-SubCell"/>
</dbReference>
<dbReference type="InterPro" id="IPR011257">
    <property type="entry name" value="DNA_glycosylase"/>
</dbReference>
<dbReference type="PANTHER" id="PTHR46213:SF13">
    <property type="entry name" value="DEMETER-LIKE PROTEIN 2-RELATED"/>
    <property type="match status" value="1"/>
</dbReference>
<dbReference type="InterPro" id="IPR003265">
    <property type="entry name" value="HhH-GPD_domain"/>
</dbReference>
<dbReference type="GO" id="GO:0003677">
    <property type="term" value="F:DNA binding"/>
    <property type="evidence" value="ECO:0007669"/>
    <property type="project" value="UniProtKB-KW"/>
</dbReference>
<comment type="cofactor">
    <cofactor evidence="1">
        <name>[4Fe-4S] cluster</name>
        <dbReference type="ChEBI" id="CHEBI:49883"/>
    </cofactor>
</comment>
<comment type="caution">
    <text evidence="12">The sequence shown here is derived from an EMBL/GenBank/DDBJ whole genome shotgun (WGS) entry which is preliminary data.</text>
</comment>
<sequence length="2053" mass="231119">MGVQDCMPPKVMELYEKHESEEESMSGKGVLKPSADEPMDEQGKLSCQQPEIQLHGVEPSHKEIVEEADEGVELCKTPRQKPRRKRHRPKVIQEDKTAKALKPATPKLVTPEPARNKESCVERKYTHEKLNIEDPDTPSIAVHEIIGYNYSIAPEKIPDENHKDSNIRVKRKYVRKKIVQNDTALSSDKTSERIGLQNMNLASKTPEQHKENVAGSGQQVKRKYIRKKKCLDDSEIPTDVSETVSTDPKETHVSRSARRCLNFNLEGPSQTIKGNLVSTINHSKSQSQEATLINTISFPTSKSTVQFDPGFQVMVENTPAGVAYDLNRSLNKMLEEYIELPEETILNVENGIGERLTENLKDVVKERDASSCTPGDDGVLQLELQHDQVHYGVDDVPVVLLKENVIEMKVTNREPSNDVQCHAPLFPMIHKKRRTEKGQKDHKTISSRTYSHFKVYTITNLTKSMTVKKSQDKGCALRFDQIEVTTKKRSKMPIRARNSYSLAAIAKALCANTCLKKRSKRSAPKILCGKNLHHIEISYIYDTDSSNKFQKSLYSNSMSQAMVPYVDPVEDITQKLKYLGIDKESEEQEALALCAEGAMIVPVSGPLDLAPTRRPRPKVDLDAETDRVWKLLMWKEGKEESDTLNKNKDKWWEDERQVFHGRVDSFIARMHLVQGDRRFSQWKGSVVDSVVGVFLTQNVSDHLSSSAFMSLAARFPLQSRKKMWELNAERWCKSIIQQDKCIQPFDNMTWHGKMSIPEESNQISVKVHEAKYTEGKMANGEEFLRNDTEGQMQDFQLYEKDIEIDHKTPNNSTGRTVIVEESISLTKDEDSCVEDVMPSDINVVSREGTSYDLTQTDQVGSISKPNSPPELMTGSKCCCLESFSFMDLLQIQDTTKICGHCMYNNKSVPSTESCWQIYAKTQNEVETILTLEKVNDPRQTLLSKDGPCIDSHHDCMGVPHSSLTSCGLGKSSECGEENTSYFSSPDVFNSPKFMDTTERICGHSSELTVEATASMQNRRELDLRGESEQHPVEVSSTIAAQVNSDPHHDCMGVPHSSLTSCGLGKSSECGEENTSYFSSPDVFNSPKFMDITERICGHSSELTVEATASMQNRRELDLRGESEQHPVEVSSTIAAQINSDPHHDCMGMPHNSSTSCGLGKSSECGEENRSYFSSPNVFSSPKFMDTTERICGHSSEFTFEATSNMPIRSESDLRVESDQHPVEVSSTISTQVNSDPHHDCMGMPHTSSTSCGLGKSSECEEENKSYFSSPNVFNSPKFIDTTERICGHSSEFTIEATANMPNRRESDLRVESDQHPVEVSSTIATQVNSDPHHDCLGMPHTSSTSCDLGKLSECGVEGKSYFSSPNVFNSPKFMDTICDHSSEFTIEAAANMPNRRESDLRMESYQHPVEVSSTTNEQNDEMHQTYGKSCNNLIEKSEVEKEAEAYLTDENHISKTAPLETADLSDFEKGIESYSKDENQSSSKVPLERAKNATRGKKIKDVKNTVKNFNWDKLRKQVDSGCKERERTSDTMDSLDWESVRCADVNEISQAIRGRGMNNVLAGRIKEFLNRLVGDHGSIDLEWLRDVEPDEAKIYLLSIRGLGLKSVECVRLLTLQHLAFPVDTNVGRICVRLGWVPLQPLPESLQLHLLELYPVLETIQKYLWPRLCTLDQRTLYELHYQMITFGKVFCTKSKPNCNACPMRGECKHFASAFASARLALPAGEVKSLVTSEIPTVSGIDQCHGLNSRPLPQLEGKDSLQQETASNNCEPIIEEPLTPEPEINETLESEIEDAFYEDPDEIPTIKLNLKEFTQNLQDVMRANNMDLQDSELSKALVTISPEAASIPMPKLKNISRLRTEHQVYELPDSHPLLEEMDQREHDDPSPYLLAIWIPGETAESTQPPELYCNSQATGELCNKKFCFACNSIREARAQTVRATLLIPCRTAMRGSFPLNGTYFQVNEVFADHDSSCNPIDVPRKWIWNLPRRTVYFGTSVTTIFKGLSTEEIQQCFWRGFVCVRGFDRTSRAPKPLYARLHFPASKAPWKRKTPINEE</sequence>
<keyword evidence="9" id="KW-0539">Nucleus</keyword>
<evidence type="ECO:0000256" key="8">
    <source>
        <dbReference type="ARBA" id="ARBA00023125"/>
    </source>
</evidence>
<comment type="subcellular location">
    <subcellularLocation>
        <location evidence="2">Nucleus</location>
    </subcellularLocation>
</comment>
<reference evidence="12" key="2">
    <citation type="journal article" date="2022" name="Hortic Res">
        <title>The genome of Dioscorea zingiberensis sheds light on the biosynthesis, origin and evolution of the medicinally important diosgenin saponins.</title>
        <authorList>
            <person name="Li Y."/>
            <person name="Tan C."/>
            <person name="Li Z."/>
            <person name="Guo J."/>
            <person name="Li S."/>
            <person name="Chen X."/>
            <person name="Wang C."/>
            <person name="Dai X."/>
            <person name="Yang H."/>
            <person name="Song W."/>
            <person name="Hou L."/>
            <person name="Xu J."/>
            <person name="Tong Z."/>
            <person name="Xu A."/>
            <person name="Yuan X."/>
            <person name="Wang W."/>
            <person name="Yang Q."/>
            <person name="Chen L."/>
            <person name="Sun Z."/>
            <person name="Wang K."/>
            <person name="Pan B."/>
            <person name="Chen J."/>
            <person name="Bao Y."/>
            <person name="Liu F."/>
            <person name="Qi X."/>
            <person name="Gang D.R."/>
            <person name="Wen J."/>
            <person name="Li J."/>
        </authorList>
    </citation>
    <scope>NUCLEOTIDE SEQUENCE</scope>
    <source>
        <strain evidence="12">Dzin_1.0</strain>
    </source>
</reference>
<evidence type="ECO:0000259" key="11">
    <source>
        <dbReference type="SMART" id="SM00478"/>
    </source>
</evidence>
<feature type="region of interest" description="Disordered" evidence="10">
    <location>
        <begin position="68"/>
        <end position="91"/>
    </location>
</feature>
<dbReference type="InterPro" id="IPR003651">
    <property type="entry name" value="Endonuclease3_FeS-loop_motif"/>
</dbReference>
<dbReference type="InterPro" id="IPR028925">
    <property type="entry name" value="RRM_DME"/>
</dbReference>
<feature type="region of interest" description="Disordered" evidence="10">
    <location>
        <begin position="1"/>
        <end position="46"/>
    </location>
</feature>
<dbReference type="InterPro" id="IPR028924">
    <property type="entry name" value="Perm-CXXC"/>
</dbReference>
<dbReference type="InterPro" id="IPR023170">
    <property type="entry name" value="HhH_base_excis_C"/>
</dbReference>
<dbReference type="PANTHER" id="PTHR46213">
    <property type="entry name" value="TRANSCRIPTIONAL ACTIVATOR DEMETER"/>
    <property type="match status" value="1"/>
</dbReference>
<dbReference type="InterPro" id="IPR044811">
    <property type="entry name" value="DME/ROS1"/>
</dbReference>
<keyword evidence="7" id="KW-0411">Iron-sulfur</keyword>
<evidence type="ECO:0000313" key="13">
    <source>
        <dbReference type="Proteomes" id="UP001085076"/>
    </source>
</evidence>
<feature type="domain" description="HhH-GPD" evidence="11">
    <location>
        <begin position="1526"/>
        <end position="1668"/>
    </location>
</feature>
<dbReference type="SMART" id="SM00525">
    <property type="entry name" value="FES"/>
    <property type="match status" value="1"/>
</dbReference>
<gene>
    <name evidence="12" type="ORF">J5N97_020656</name>
</gene>
<dbReference type="Gene3D" id="1.10.1670.10">
    <property type="entry name" value="Helix-hairpin-Helix base-excision DNA repair enzymes (C-terminal)"/>
    <property type="match status" value="1"/>
</dbReference>
<evidence type="ECO:0000256" key="6">
    <source>
        <dbReference type="ARBA" id="ARBA00023004"/>
    </source>
</evidence>
<dbReference type="CDD" id="cd00056">
    <property type="entry name" value="ENDO3c"/>
    <property type="match status" value="1"/>
</dbReference>
<keyword evidence="13" id="KW-1185">Reference proteome</keyword>
<keyword evidence="5" id="KW-0479">Metal-binding</keyword>
<dbReference type="OrthoDB" id="5607at2759"/>
<dbReference type="Proteomes" id="UP001085076">
    <property type="component" value="Miscellaneous, Linkage group lg05"/>
</dbReference>
<dbReference type="SMART" id="SM00478">
    <property type="entry name" value="ENDO3c"/>
    <property type="match status" value="1"/>
</dbReference>
<reference evidence="12" key="1">
    <citation type="submission" date="2021-03" db="EMBL/GenBank/DDBJ databases">
        <authorList>
            <person name="Li Z."/>
            <person name="Yang C."/>
        </authorList>
    </citation>
    <scope>NUCLEOTIDE SEQUENCE</scope>
    <source>
        <strain evidence="12">Dzin_1.0</strain>
        <tissue evidence="12">Leaf</tissue>
    </source>
</reference>
<dbReference type="GO" id="GO:0046872">
    <property type="term" value="F:metal ion binding"/>
    <property type="evidence" value="ECO:0007669"/>
    <property type="project" value="UniProtKB-KW"/>
</dbReference>
<keyword evidence="4" id="KW-0004">4Fe-4S</keyword>